<sequence>MADGVGLHNGQQIYIAEAGLLYNPKPDKHLFDLYKLKRCMRDAWISQIKTLSLECQPPNGFSVFGSVSSGNETTFYKMDFVGVFRFYAVNNMVIPLTKNDFGKKIRRCMEACLEFALLVKEEKLRRTSAKPLSFGDRQYLQSACAKIPVTSDVAPKKLKRTRSKVD</sequence>
<reference evidence="1" key="1">
    <citation type="journal article" date="2020" name="Fungal Divers.">
        <title>Resolving the Mortierellaceae phylogeny through synthesis of multi-gene phylogenetics and phylogenomics.</title>
        <authorList>
            <person name="Vandepol N."/>
            <person name="Liber J."/>
            <person name="Desiro A."/>
            <person name="Na H."/>
            <person name="Kennedy M."/>
            <person name="Barry K."/>
            <person name="Grigoriev I.V."/>
            <person name="Miller A.N."/>
            <person name="O'Donnell K."/>
            <person name="Stajich J.E."/>
            <person name="Bonito G."/>
        </authorList>
    </citation>
    <scope>NUCLEOTIDE SEQUENCE</scope>
    <source>
        <strain evidence="1">KOD948</strain>
    </source>
</reference>
<dbReference type="EMBL" id="JAAAJA010001404">
    <property type="protein sequence ID" value="KAG0247425.1"/>
    <property type="molecule type" value="Genomic_DNA"/>
</dbReference>
<evidence type="ECO:0000313" key="2">
    <source>
        <dbReference type="Proteomes" id="UP000726737"/>
    </source>
</evidence>
<name>A0A9P6PK52_9FUNG</name>
<protein>
    <submittedName>
        <fullName evidence="1">Uncharacterized protein</fullName>
    </submittedName>
</protein>
<accession>A0A9P6PK52</accession>
<evidence type="ECO:0000313" key="1">
    <source>
        <dbReference type="EMBL" id="KAG0247425.1"/>
    </source>
</evidence>
<proteinExistence type="predicted"/>
<dbReference type="OrthoDB" id="2402888at2759"/>
<dbReference type="AlphaFoldDB" id="A0A9P6PK52"/>
<dbReference type="Proteomes" id="UP000726737">
    <property type="component" value="Unassembled WGS sequence"/>
</dbReference>
<gene>
    <name evidence="1" type="ORF">BG011_001537</name>
</gene>
<keyword evidence="2" id="KW-1185">Reference proteome</keyword>
<comment type="caution">
    <text evidence="1">The sequence shown here is derived from an EMBL/GenBank/DDBJ whole genome shotgun (WGS) entry which is preliminary data.</text>
</comment>
<feature type="non-terminal residue" evidence="1">
    <location>
        <position position="166"/>
    </location>
</feature>
<organism evidence="1 2">
    <name type="scientific">Mortierella polycephala</name>
    <dbReference type="NCBI Taxonomy" id="41804"/>
    <lineage>
        <taxon>Eukaryota</taxon>
        <taxon>Fungi</taxon>
        <taxon>Fungi incertae sedis</taxon>
        <taxon>Mucoromycota</taxon>
        <taxon>Mortierellomycotina</taxon>
        <taxon>Mortierellomycetes</taxon>
        <taxon>Mortierellales</taxon>
        <taxon>Mortierellaceae</taxon>
        <taxon>Mortierella</taxon>
    </lineage>
</organism>